<feature type="domain" description="TNase-like" evidence="2">
    <location>
        <begin position="54"/>
        <end position="129"/>
    </location>
</feature>
<sequence length="141" mass="15557">MTGRCLALNLLIGLAILPGCAEAAERDRANAVPCTRPYVHDGDYIRCEPFGRSRLYGIDAPEMPGSCRPGRKCVSGDPYDSRDNLRALVAKGDVMCRQLDTDRYGRPILQCWNKDGDLSCQQVEAGHAVPRYGSLKCPSRR</sequence>
<reference evidence="3 4" key="1">
    <citation type="submission" date="2018-08" db="EMBL/GenBank/DDBJ databases">
        <title>Genomic Encyclopedia of Type Strains, Phase IV (KMG-IV): sequencing the most valuable type-strain genomes for metagenomic binning, comparative biology and taxonomic classification.</title>
        <authorList>
            <person name="Goeker M."/>
        </authorList>
    </citation>
    <scope>NUCLEOTIDE SEQUENCE [LARGE SCALE GENOMIC DNA]</scope>
    <source>
        <strain evidence="3 4">DSM 25527</strain>
    </source>
</reference>
<keyword evidence="1" id="KW-0732">Signal</keyword>
<dbReference type="EMBL" id="QXDC01000002">
    <property type="protein sequence ID" value="RIA46235.1"/>
    <property type="molecule type" value="Genomic_DNA"/>
</dbReference>
<feature type="chain" id="PRO_5017395885" description="TNase-like domain-containing protein" evidence="1">
    <location>
        <begin position="24"/>
        <end position="141"/>
    </location>
</feature>
<dbReference type="InterPro" id="IPR035437">
    <property type="entry name" value="SNase_OB-fold_sf"/>
</dbReference>
<dbReference type="Proteomes" id="UP000266568">
    <property type="component" value="Unassembled WGS sequence"/>
</dbReference>
<feature type="signal peptide" evidence="1">
    <location>
        <begin position="1"/>
        <end position="23"/>
    </location>
</feature>
<dbReference type="Pfam" id="PF00565">
    <property type="entry name" value="SNase"/>
    <property type="match status" value="1"/>
</dbReference>
<dbReference type="AlphaFoldDB" id="A0A397PG65"/>
<keyword evidence="4" id="KW-1185">Reference proteome</keyword>
<name>A0A397PG65_9SPHN</name>
<accession>A0A397PG65</accession>
<evidence type="ECO:0000256" key="1">
    <source>
        <dbReference type="SAM" id="SignalP"/>
    </source>
</evidence>
<gene>
    <name evidence="3" type="ORF">DFR49_0768</name>
</gene>
<comment type="caution">
    <text evidence="3">The sequence shown here is derived from an EMBL/GenBank/DDBJ whole genome shotgun (WGS) entry which is preliminary data.</text>
</comment>
<organism evidence="3 4">
    <name type="scientific">Hephaestia caeni</name>
    <dbReference type="NCBI Taxonomy" id="645617"/>
    <lineage>
        <taxon>Bacteria</taxon>
        <taxon>Pseudomonadati</taxon>
        <taxon>Pseudomonadota</taxon>
        <taxon>Alphaproteobacteria</taxon>
        <taxon>Sphingomonadales</taxon>
        <taxon>Sphingomonadaceae</taxon>
        <taxon>Hephaestia</taxon>
    </lineage>
</organism>
<evidence type="ECO:0000313" key="3">
    <source>
        <dbReference type="EMBL" id="RIA46235.1"/>
    </source>
</evidence>
<evidence type="ECO:0000313" key="4">
    <source>
        <dbReference type="Proteomes" id="UP000266568"/>
    </source>
</evidence>
<dbReference type="Gene3D" id="2.40.50.90">
    <property type="match status" value="1"/>
</dbReference>
<evidence type="ECO:0000259" key="2">
    <source>
        <dbReference type="Pfam" id="PF00565"/>
    </source>
</evidence>
<protein>
    <recommendedName>
        <fullName evidence="2">TNase-like domain-containing protein</fullName>
    </recommendedName>
</protein>
<dbReference type="InterPro" id="IPR016071">
    <property type="entry name" value="Staphylococal_nuclease_OB-fold"/>
</dbReference>
<proteinExistence type="predicted"/>
<dbReference type="SUPFAM" id="SSF50199">
    <property type="entry name" value="Staphylococcal nuclease"/>
    <property type="match status" value="1"/>
</dbReference>